<evidence type="ECO:0000313" key="5">
    <source>
        <dbReference type="Proteomes" id="UP000823863"/>
    </source>
</evidence>
<dbReference type="InterPro" id="IPR038765">
    <property type="entry name" value="Papain-like_cys_pep_sf"/>
</dbReference>
<dbReference type="Pfam" id="PF00112">
    <property type="entry name" value="Peptidase_C1"/>
    <property type="match status" value="1"/>
</dbReference>
<organism evidence="4 5">
    <name type="scientific">Candidatus Enterocloster excrementigallinarum</name>
    <dbReference type="NCBI Taxonomy" id="2838558"/>
    <lineage>
        <taxon>Bacteria</taxon>
        <taxon>Bacillati</taxon>
        <taxon>Bacillota</taxon>
        <taxon>Clostridia</taxon>
        <taxon>Lachnospirales</taxon>
        <taxon>Lachnospiraceae</taxon>
        <taxon>Enterocloster</taxon>
    </lineage>
</organism>
<dbReference type="InterPro" id="IPR025660">
    <property type="entry name" value="Pept_his_AS"/>
</dbReference>
<dbReference type="Gene3D" id="2.60.120.380">
    <property type="match status" value="1"/>
</dbReference>
<comment type="caution">
    <text evidence="4">The sequence shown here is derived from an EMBL/GenBank/DDBJ whole genome shotgun (WGS) entry which is preliminary data.</text>
</comment>
<reference evidence="4" key="2">
    <citation type="submission" date="2021-04" db="EMBL/GenBank/DDBJ databases">
        <authorList>
            <person name="Gilroy R."/>
        </authorList>
    </citation>
    <scope>NUCLEOTIDE SEQUENCE</scope>
    <source>
        <strain evidence="4">CHK198-12963</strain>
    </source>
</reference>
<dbReference type="PANTHER" id="PTHR12411">
    <property type="entry name" value="CYSTEINE PROTEASE FAMILY C1-RELATED"/>
    <property type="match status" value="1"/>
</dbReference>
<feature type="region of interest" description="Disordered" evidence="2">
    <location>
        <begin position="418"/>
        <end position="443"/>
    </location>
</feature>
<dbReference type="Pfam" id="PF18560">
    <property type="entry name" value="Lectin_like"/>
    <property type="match status" value="1"/>
</dbReference>
<name>A0A9D2TEH3_9FIRM</name>
<reference evidence="4" key="1">
    <citation type="journal article" date="2021" name="PeerJ">
        <title>Extensive microbial diversity within the chicken gut microbiome revealed by metagenomics and culture.</title>
        <authorList>
            <person name="Gilroy R."/>
            <person name="Ravi A."/>
            <person name="Getino M."/>
            <person name="Pursley I."/>
            <person name="Horton D.L."/>
            <person name="Alikhan N.F."/>
            <person name="Baker D."/>
            <person name="Gharbi K."/>
            <person name="Hall N."/>
            <person name="Watson M."/>
            <person name="Adriaenssens E.M."/>
            <person name="Foster-Nyarko E."/>
            <person name="Jarju S."/>
            <person name="Secka A."/>
            <person name="Antonio M."/>
            <person name="Oren A."/>
            <person name="Chaudhuri R.R."/>
            <person name="La Ragione R."/>
            <person name="Hildebrand F."/>
            <person name="Pallen M.J."/>
        </authorList>
    </citation>
    <scope>NUCLEOTIDE SEQUENCE</scope>
    <source>
        <strain evidence="4">CHK198-12963</strain>
    </source>
</reference>
<comment type="similarity">
    <text evidence="1">Belongs to the peptidase C1 family.</text>
</comment>
<dbReference type="Gene3D" id="3.90.70.10">
    <property type="entry name" value="Cysteine proteinases"/>
    <property type="match status" value="2"/>
</dbReference>
<evidence type="ECO:0000256" key="2">
    <source>
        <dbReference type="SAM" id="MobiDB-lite"/>
    </source>
</evidence>
<evidence type="ECO:0000256" key="1">
    <source>
        <dbReference type="ARBA" id="ARBA00008455"/>
    </source>
</evidence>
<dbReference type="PROSITE" id="PS00639">
    <property type="entry name" value="THIOL_PROTEASE_HIS"/>
    <property type="match status" value="1"/>
</dbReference>
<dbReference type="InterPro" id="IPR008964">
    <property type="entry name" value="Invasin/intimin_cell_adhesion"/>
</dbReference>
<dbReference type="InterPro" id="IPR040528">
    <property type="entry name" value="Lectin-like"/>
</dbReference>
<feature type="compositionally biased region" description="Acidic residues" evidence="2">
    <location>
        <begin position="432"/>
        <end position="443"/>
    </location>
</feature>
<dbReference type="Gene3D" id="2.10.270.10">
    <property type="entry name" value="Cholin Binding"/>
    <property type="match status" value="1"/>
</dbReference>
<feature type="domain" description="BIG2" evidence="3">
    <location>
        <begin position="935"/>
        <end position="1012"/>
    </location>
</feature>
<dbReference type="GO" id="GO:0008234">
    <property type="term" value="F:cysteine-type peptidase activity"/>
    <property type="evidence" value="ECO:0007669"/>
    <property type="project" value="InterPro"/>
</dbReference>
<dbReference type="AlphaFoldDB" id="A0A9D2TEH3"/>
<dbReference type="InterPro" id="IPR013128">
    <property type="entry name" value="Peptidase_C1A"/>
</dbReference>
<protein>
    <submittedName>
        <fullName evidence="4">Ig-like domain-containing protein</fullName>
    </submittedName>
</protein>
<dbReference type="InterPro" id="IPR003343">
    <property type="entry name" value="Big_2"/>
</dbReference>
<dbReference type="SUPFAM" id="SSF69360">
    <property type="entry name" value="Cell wall binding repeat"/>
    <property type="match status" value="1"/>
</dbReference>
<evidence type="ECO:0000259" key="3">
    <source>
        <dbReference type="SMART" id="SM00635"/>
    </source>
</evidence>
<dbReference type="SUPFAM" id="SSF49373">
    <property type="entry name" value="Invasin/intimin cell-adhesion fragments"/>
    <property type="match status" value="1"/>
</dbReference>
<gene>
    <name evidence="4" type="ORF">H9931_03500</name>
</gene>
<evidence type="ECO:0000313" key="4">
    <source>
        <dbReference type="EMBL" id="HJC65773.1"/>
    </source>
</evidence>
<dbReference type="GO" id="GO:0006508">
    <property type="term" value="P:proteolysis"/>
    <property type="evidence" value="ECO:0007669"/>
    <property type="project" value="InterPro"/>
</dbReference>
<dbReference type="SUPFAM" id="SSF54001">
    <property type="entry name" value="Cysteine proteinases"/>
    <property type="match status" value="2"/>
</dbReference>
<dbReference type="EMBL" id="DWWB01000015">
    <property type="protein sequence ID" value="HJC65773.1"/>
    <property type="molecule type" value="Genomic_DNA"/>
</dbReference>
<dbReference type="Gene3D" id="2.60.40.1080">
    <property type="match status" value="1"/>
</dbReference>
<sequence length="1172" mass="130494">MKKSDMQRILRRQGALLLAVLLTFQNGFAAWGSVSREEVQAAEPSSENTSFVSFPSRFEDELPEGYEEQYYIFSLESRCDLTASVTFEDRSSPYGAELLDSSLSRLGISKKRNGQRIVKKQLPAGTYFLRVFSMSEQQESQPFTVSIQKMDLSASAVRGTDFSELHMVAALQGTDSPDQMNGFSPYYTYEAGGSVIDPVFWKKLDSPVYSGRGVNAGGIYPMPQSYYSAWLGPVEEDALSMDDIRDLGSGESYEEYDKYLQTEGIVYEEGYEPLIHVQNGIALPARHKSINPDGSAEENPGWEEHVKNAVMTYGGVTVGIYWSSLPCEKPENYYFNGWNYYQTFDEDGKVRLILVNNYDLGNRSPVNHEVVIVGWDDNYSRDNFRYDIEPGTLLYPEATASNARMATDSNAGYEIPAQEEKRRARLATDSSADSEQDEERNAADEELEAFLDSMLPEEDGAWIVRNSWGDGAGEDGYYYVSYCDDRIVSNDNAWAYEATETTDNYNKMYQITSLPYSGEMEWTTSANMIMASTVFTAEEDGADLLKAVSFDLKNSNVRYEIAVNQGEDVGKGWMEENVYASGTKMYAGYYTVRLDKTILLQPGEKFEIILKIENDGSETLTIPMVANSTKVDNLPRQEGLCFLYDPAEGEEWIDMGNEFMDDNGGSNYYAYFSTKALCEDASLEEGETERISALEINPDTYFALMDSDSEEAETEQIQEDEIQEEQRQEETEESSYVLDGHILRTRERATLGKGAAAGELDISLPESFDLREVGVLTPVRDQRMTNTCWAFGSTAAVESSYLLNGSNLYDFNYSSAVSIDTSLPVSQEGTVVYHFDQNDTDTMDEARFIPRLLSWDNGPVEDEGEDLKWEFSGDLSAVDFSELDWATDGSRMTPSGEEVLLFTPKESGTLTVKVSSASDPTKTASCQVVLVEDNQVEEIRVSPETMRLKVGSTGTLQVTIEGPEGTEAVPVFSSDNPGIASVDDQGTVIGLRRGTTVIRVRAGGEEAVCRVTVWDSRGGSDGDSEIRSSGSTDESGGVRGTWSMAEDGTWSFSANGTVYRDSWGYLYNPYANQGKGEAGWFRFDQEGRLITGWYQDADGCWYYMNPVSDGSLGKMLTGWQWIADSSGQEYCYYFYPDSGSPMGSMAARTVTPDGFEVDEQGRWCVNGLVQSK</sequence>
<dbReference type="Pfam" id="PF02368">
    <property type="entry name" value="Big_2"/>
    <property type="match status" value="1"/>
</dbReference>
<dbReference type="InterPro" id="IPR000668">
    <property type="entry name" value="Peptidase_C1A_C"/>
</dbReference>
<dbReference type="SMART" id="SM00635">
    <property type="entry name" value="BID_2"/>
    <property type="match status" value="1"/>
</dbReference>
<accession>A0A9D2TEH3</accession>
<dbReference type="Proteomes" id="UP000823863">
    <property type="component" value="Unassembled WGS sequence"/>
</dbReference>
<feature type="region of interest" description="Disordered" evidence="2">
    <location>
        <begin position="1019"/>
        <end position="1040"/>
    </location>
</feature>
<proteinExistence type="inferred from homology"/>